<keyword evidence="3" id="KW-0645">Protease</keyword>
<keyword evidence="20" id="KW-1185">Reference proteome</keyword>
<dbReference type="Gene3D" id="1.10.3810.10">
    <property type="entry name" value="Biosynthetic peptidoglycan transglycosylase-like"/>
    <property type="match status" value="1"/>
</dbReference>
<dbReference type="InterPro" id="IPR036950">
    <property type="entry name" value="PBP_transglycosylase"/>
</dbReference>
<dbReference type="Pfam" id="PF00912">
    <property type="entry name" value="Transgly"/>
    <property type="match status" value="1"/>
</dbReference>
<dbReference type="EMBL" id="JARZFX010000003">
    <property type="protein sequence ID" value="MEC5423679.1"/>
    <property type="molecule type" value="Genomic_DNA"/>
</dbReference>
<dbReference type="GO" id="GO:0016757">
    <property type="term" value="F:glycosyltransferase activity"/>
    <property type="evidence" value="ECO:0007669"/>
    <property type="project" value="UniProtKB-KW"/>
</dbReference>
<evidence type="ECO:0000256" key="2">
    <source>
        <dbReference type="ARBA" id="ARBA00022645"/>
    </source>
</evidence>
<keyword evidence="4 19" id="KW-0328">Glycosyltransferase</keyword>
<evidence type="ECO:0000256" key="8">
    <source>
        <dbReference type="ARBA" id="ARBA00022960"/>
    </source>
</evidence>
<keyword evidence="12" id="KW-0511">Multifunctional enzyme</keyword>
<dbReference type="InterPro" id="IPR012338">
    <property type="entry name" value="Beta-lactam/transpept-like"/>
</dbReference>
<evidence type="ECO:0000256" key="13">
    <source>
        <dbReference type="ARBA" id="ARBA00023316"/>
    </source>
</evidence>
<organism evidence="19 20">
    <name type="scientific">Virgibacillus tibetensis</name>
    <dbReference type="NCBI Taxonomy" id="3042313"/>
    <lineage>
        <taxon>Bacteria</taxon>
        <taxon>Bacillati</taxon>
        <taxon>Bacillota</taxon>
        <taxon>Bacilli</taxon>
        <taxon>Bacillales</taxon>
        <taxon>Bacillaceae</taxon>
        <taxon>Virgibacillus</taxon>
    </lineage>
</organism>
<evidence type="ECO:0000256" key="11">
    <source>
        <dbReference type="ARBA" id="ARBA00023136"/>
    </source>
</evidence>
<evidence type="ECO:0000259" key="17">
    <source>
        <dbReference type="Pfam" id="PF00905"/>
    </source>
</evidence>
<evidence type="ECO:0000256" key="4">
    <source>
        <dbReference type="ARBA" id="ARBA00022676"/>
    </source>
</evidence>
<evidence type="ECO:0000256" key="12">
    <source>
        <dbReference type="ARBA" id="ARBA00023268"/>
    </source>
</evidence>
<dbReference type="InterPro" id="IPR001264">
    <property type="entry name" value="Glyco_trans_51"/>
</dbReference>
<accession>A0ABU6KGV2</accession>
<name>A0ABU6KGV2_9BACI</name>
<comment type="caution">
    <text evidence="19">The sequence shown here is derived from an EMBL/GenBank/DDBJ whole genome shotgun (WGS) entry which is preliminary data.</text>
</comment>
<keyword evidence="2" id="KW-0121">Carboxypeptidase</keyword>
<dbReference type="InterPro" id="IPR001460">
    <property type="entry name" value="PCN-bd_Tpept"/>
</dbReference>
<evidence type="ECO:0000256" key="1">
    <source>
        <dbReference type="ARBA" id="ARBA00022475"/>
    </source>
</evidence>
<comment type="catalytic activity">
    <reaction evidence="14">
        <text>Preferential cleavage: (Ac)2-L-Lys-D-Ala-|-D-Ala. Also transpeptidation of peptidyl-alanyl moieties that are N-acyl substituents of D-alanine.</text>
        <dbReference type="EC" id="3.4.16.4"/>
    </reaction>
</comment>
<dbReference type="InterPro" id="IPR050396">
    <property type="entry name" value="Glycosyltr_51/Transpeptidase"/>
</dbReference>
<reference evidence="19 20" key="1">
    <citation type="journal article" date="2024" name="Int. J. Syst. Evol. Microbiol.">
        <title>Virgibacillus tibetensis sp. nov., isolated from salt lake on the Tibetan Plateau of China.</title>
        <authorList>
            <person name="Phurbu D."/>
            <person name="Liu Z.-X."/>
            <person name="Wang R."/>
            <person name="Zheng Y.-Y."/>
            <person name="Liu H.-C."/>
            <person name="Zhou Y.-G."/>
            <person name="Yu Y.-J."/>
            <person name="Li A.-H."/>
        </authorList>
    </citation>
    <scope>NUCLEOTIDE SEQUENCE [LARGE SCALE GENOMIC DNA]</scope>
    <source>
        <strain evidence="19 20">C22-A2</strain>
    </source>
</reference>
<feature type="transmembrane region" description="Helical" evidence="16">
    <location>
        <begin position="20"/>
        <end position="41"/>
    </location>
</feature>
<dbReference type="SUPFAM" id="SSF56601">
    <property type="entry name" value="beta-lactamase/transpeptidase-like"/>
    <property type="match status" value="1"/>
</dbReference>
<evidence type="ECO:0000313" key="20">
    <source>
        <dbReference type="Proteomes" id="UP001335737"/>
    </source>
</evidence>
<keyword evidence="7" id="KW-0378">Hydrolase</keyword>
<evidence type="ECO:0000256" key="9">
    <source>
        <dbReference type="ARBA" id="ARBA00022984"/>
    </source>
</evidence>
<dbReference type="Pfam" id="PF00905">
    <property type="entry name" value="Transpeptidase"/>
    <property type="match status" value="1"/>
</dbReference>
<evidence type="ECO:0000256" key="3">
    <source>
        <dbReference type="ARBA" id="ARBA00022670"/>
    </source>
</evidence>
<dbReference type="SUPFAM" id="SSF53955">
    <property type="entry name" value="Lysozyme-like"/>
    <property type="match status" value="1"/>
</dbReference>
<sequence>MGNLHKKKRKWFSGKVKWTVYLFIFSIILGLIGYAAILYGGRLVVDEQDLILDATTIVETRDGEVIGKLYNENRSLVGIEEVPEHVINAFLAIEDRRFYEHAGIDFRSVARAVYRDIIAMSKVEGASTITQQLSKNLFLHNDKTWMRKTKEAMASVYLERKLSKDNILELYVNQIYYGHGIYGVETASQHFFSKPVSDLTVAEGALLAGLAKAPNGYSPVNQPEKALTRRNVVLRSMENAGMITAEKRLQEEGKTLGLSITEREARPWMDSYIDLVMKEAAEKHQLSINELKRGGYRIVVNIDKDVQQIAYEQFENGDYFPGNTDGVEGAFVMMEQETGRIVSAIGGRDYQLGDLNRVTVTRQPGSTIKPIAVYGPAMMLQDGKYHPYSIIPDQQKDFDGYTVANADNQYEGAVSIYDALIYSKNAPTVWLLDQIGVKYAKDYLSELTISIEDNGLAIALGGLTEGITPVDMMESYGAFSRDGEVVESSTIDRLYNRDKEMIFQGNPSTNEVFSPQVAWNMTEILLETVRHGTATAGDYSKALAGKTGSTQHPIIEGQTKDAWFVGYTPEYVSALWMGYDKTDKDHFLTGGSEFPTRLTKAILTEMDKKTPLAEHFSKPANVTALPKPIRLPQITNLEADFSLGGFSIVRGKLTWEGSEDERIIYRIYQDKEGIDERVGEVEGTNEFFITANFFRATSYYVVPYDPLTKMEGKRSESVELSW</sequence>
<feature type="domain" description="Glycosyl transferase family 51" evidence="18">
    <location>
        <begin position="63"/>
        <end position="237"/>
    </location>
</feature>
<comment type="catalytic activity">
    <reaction evidence="15">
        <text>[GlcNAc-(1-&gt;4)-Mur2Ac(oyl-L-Ala-gamma-D-Glu-L-Lys-D-Ala-D-Ala)](n)-di-trans,octa-cis-undecaprenyl diphosphate + beta-D-GlcNAc-(1-&gt;4)-Mur2Ac(oyl-L-Ala-gamma-D-Glu-L-Lys-D-Ala-D-Ala)-di-trans,octa-cis-undecaprenyl diphosphate = [GlcNAc-(1-&gt;4)-Mur2Ac(oyl-L-Ala-gamma-D-Glu-L-Lys-D-Ala-D-Ala)](n+1)-di-trans,octa-cis-undecaprenyl diphosphate + di-trans,octa-cis-undecaprenyl diphosphate + H(+)</text>
        <dbReference type="Rhea" id="RHEA:23708"/>
        <dbReference type="Rhea" id="RHEA-COMP:9602"/>
        <dbReference type="Rhea" id="RHEA-COMP:9603"/>
        <dbReference type="ChEBI" id="CHEBI:15378"/>
        <dbReference type="ChEBI" id="CHEBI:58405"/>
        <dbReference type="ChEBI" id="CHEBI:60033"/>
        <dbReference type="ChEBI" id="CHEBI:78435"/>
        <dbReference type="EC" id="2.4.99.28"/>
    </reaction>
</comment>
<evidence type="ECO:0000256" key="7">
    <source>
        <dbReference type="ARBA" id="ARBA00022801"/>
    </source>
</evidence>
<keyword evidence="9" id="KW-0573">Peptidoglycan synthesis</keyword>
<evidence type="ECO:0000256" key="5">
    <source>
        <dbReference type="ARBA" id="ARBA00022679"/>
    </source>
</evidence>
<keyword evidence="10 16" id="KW-1133">Transmembrane helix</keyword>
<proteinExistence type="predicted"/>
<dbReference type="NCBIfam" id="TIGR02074">
    <property type="entry name" value="PBP_1a_fam"/>
    <property type="match status" value="1"/>
</dbReference>
<dbReference type="InterPro" id="IPR023346">
    <property type="entry name" value="Lysozyme-like_dom_sf"/>
</dbReference>
<dbReference type="EC" id="2.4.-.-" evidence="19"/>
<evidence type="ECO:0000256" key="6">
    <source>
        <dbReference type="ARBA" id="ARBA00022692"/>
    </source>
</evidence>
<keyword evidence="11 16" id="KW-0472">Membrane</keyword>
<feature type="domain" description="Penicillin-binding protein transpeptidase" evidence="17">
    <location>
        <begin position="329"/>
        <end position="602"/>
    </location>
</feature>
<evidence type="ECO:0000313" key="19">
    <source>
        <dbReference type="EMBL" id="MEC5423679.1"/>
    </source>
</evidence>
<evidence type="ECO:0000256" key="16">
    <source>
        <dbReference type="SAM" id="Phobius"/>
    </source>
</evidence>
<keyword evidence="8" id="KW-0133">Cell shape</keyword>
<protein>
    <submittedName>
        <fullName evidence="19">Transglycosylase domain-containing protein</fullName>
        <ecNumber evidence="19">2.4.-.-</ecNumber>
    </submittedName>
</protein>
<gene>
    <name evidence="19" type="ORF">QGM71_09260</name>
</gene>
<evidence type="ECO:0000259" key="18">
    <source>
        <dbReference type="Pfam" id="PF00912"/>
    </source>
</evidence>
<dbReference type="RefSeq" id="WP_327607247.1">
    <property type="nucleotide sequence ID" value="NZ_JARZFX010000003.1"/>
</dbReference>
<evidence type="ECO:0000256" key="10">
    <source>
        <dbReference type="ARBA" id="ARBA00022989"/>
    </source>
</evidence>
<keyword evidence="13" id="KW-0961">Cell wall biogenesis/degradation</keyword>
<dbReference type="PANTHER" id="PTHR32282:SF32">
    <property type="entry name" value="PENICILLIN-BINDING PROTEIN 2A"/>
    <property type="match status" value="1"/>
</dbReference>
<evidence type="ECO:0000256" key="15">
    <source>
        <dbReference type="ARBA" id="ARBA00049902"/>
    </source>
</evidence>
<evidence type="ECO:0000256" key="14">
    <source>
        <dbReference type="ARBA" id="ARBA00034000"/>
    </source>
</evidence>
<dbReference type="Gene3D" id="3.40.710.10">
    <property type="entry name" value="DD-peptidase/beta-lactamase superfamily"/>
    <property type="match status" value="1"/>
</dbReference>
<keyword evidence="6 16" id="KW-0812">Transmembrane</keyword>
<keyword evidence="5 19" id="KW-0808">Transferase</keyword>
<dbReference type="Proteomes" id="UP001335737">
    <property type="component" value="Unassembled WGS sequence"/>
</dbReference>
<keyword evidence="1" id="KW-1003">Cell membrane</keyword>
<dbReference type="PANTHER" id="PTHR32282">
    <property type="entry name" value="BINDING PROTEIN TRANSPEPTIDASE, PUTATIVE-RELATED"/>
    <property type="match status" value="1"/>
</dbReference>